<gene>
    <name evidence="1" type="ORF">RF11_01258</name>
</gene>
<keyword evidence="2" id="KW-1185">Reference proteome</keyword>
<evidence type="ECO:0000313" key="1">
    <source>
        <dbReference type="EMBL" id="KII74953.1"/>
    </source>
</evidence>
<evidence type="ECO:0000313" key="2">
    <source>
        <dbReference type="Proteomes" id="UP000031668"/>
    </source>
</evidence>
<dbReference type="EMBL" id="JWZT01000165">
    <property type="protein sequence ID" value="KII74953.1"/>
    <property type="molecule type" value="Genomic_DNA"/>
</dbReference>
<sequence>MLPKLWPVECSNQKSPFWIRCSSISKRSVHSYFTERLLELDSRINAIYAKSIATGTFQLISFNEKIGRSDIPAPGIITICGRRCPFFDILNQCPLMYPGGYDPRSMCAVNRDLMDIPWFWCWLRLSGLS</sequence>
<comment type="caution">
    <text evidence="1">The sequence shown here is derived from an EMBL/GenBank/DDBJ whole genome shotgun (WGS) entry which is preliminary data.</text>
</comment>
<reference evidence="1 2" key="1">
    <citation type="journal article" date="2014" name="Genome Biol. Evol.">
        <title>The genome of the myxosporean Thelohanellus kitauei shows adaptations to nutrient acquisition within its fish host.</title>
        <authorList>
            <person name="Yang Y."/>
            <person name="Xiong J."/>
            <person name="Zhou Z."/>
            <person name="Huo F."/>
            <person name="Miao W."/>
            <person name="Ran C."/>
            <person name="Liu Y."/>
            <person name="Zhang J."/>
            <person name="Feng J."/>
            <person name="Wang M."/>
            <person name="Wang M."/>
            <person name="Wang L."/>
            <person name="Yao B."/>
        </authorList>
    </citation>
    <scope>NUCLEOTIDE SEQUENCE [LARGE SCALE GENOMIC DNA]</scope>
    <source>
        <strain evidence="1">Wuqing</strain>
    </source>
</reference>
<dbReference type="AlphaFoldDB" id="A0A0C2JZ79"/>
<protein>
    <submittedName>
        <fullName evidence="1">Uncharacterized protein</fullName>
    </submittedName>
</protein>
<name>A0A0C2JZ79_THEKT</name>
<accession>A0A0C2JZ79</accession>
<proteinExistence type="predicted"/>
<dbReference type="Proteomes" id="UP000031668">
    <property type="component" value="Unassembled WGS sequence"/>
</dbReference>
<organism evidence="1 2">
    <name type="scientific">Thelohanellus kitauei</name>
    <name type="common">Myxosporean</name>
    <dbReference type="NCBI Taxonomy" id="669202"/>
    <lineage>
        <taxon>Eukaryota</taxon>
        <taxon>Metazoa</taxon>
        <taxon>Cnidaria</taxon>
        <taxon>Myxozoa</taxon>
        <taxon>Myxosporea</taxon>
        <taxon>Bivalvulida</taxon>
        <taxon>Platysporina</taxon>
        <taxon>Myxobolidae</taxon>
        <taxon>Thelohanellus</taxon>
    </lineage>
</organism>